<keyword evidence="5" id="KW-0653">Protein transport</keyword>
<keyword evidence="3" id="KW-0813">Transport</keyword>
<evidence type="ECO:0000256" key="3">
    <source>
        <dbReference type="ARBA" id="ARBA00022448"/>
    </source>
</evidence>
<evidence type="ECO:0000256" key="8">
    <source>
        <dbReference type="ARBA" id="ARBA00023242"/>
    </source>
</evidence>
<evidence type="ECO:0000256" key="9">
    <source>
        <dbReference type="SAM" id="Coils"/>
    </source>
</evidence>
<keyword evidence="9" id="KW-0175">Coiled coil</keyword>
<keyword evidence="12" id="KW-1185">Reference proteome</keyword>
<protein>
    <recommendedName>
        <fullName evidence="10">Nucleoporin NSP1-like C-terminal domain-containing protein</fullName>
    </recommendedName>
</protein>
<evidence type="ECO:0000256" key="7">
    <source>
        <dbReference type="ARBA" id="ARBA00023132"/>
    </source>
</evidence>
<dbReference type="PANTHER" id="PTHR12084">
    <property type="entry name" value="NUCLEAR PORE GLYCOPROTEIN P62-RELATED"/>
    <property type="match status" value="1"/>
</dbReference>
<comment type="similarity">
    <text evidence="2">Belongs to the nucleoporin NSP1/NUP62 family.</text>
</comment>
<reference evidence="11 12" key="1">
    <citation type="submission" date="2022-12" db="EMBL/GenBank/DDBJ databases">
        <title>Chromosome-level genome of Tegillarca granosa.</title>
        <authorList>
            <person name="Kim J."/>
        </authorList>
    </citation>
    <scope>NUCLEOTIDE SEQUENCE [LARGE SCALE GENOMIC DNA]</scope>
    <source>
        <strain evidence="11">Teg-2019</strain>
        <tissue evidence="11">Adductor muscle</tissue>
    </source>
</reference>
<dbReference type="EMBL" id="JARBDR010000921">
    <property type="protein sequence ID" value="KAJ8299031.1"/>
    <property type="molecule type" value="Genomic_DNA"/>
</dbReference>
<evidence type="ECO:0000256" key="4">
    <source>
        <dbReference type="ARBA" id="ARBA00022816"/>
    </source>
</evidence>
<gene>
    <name evidence="11" type="ORF">KUTeg_023091</name>
</gene>
<evidence type="ECO:0000256" key="1">
    <source>
        <dbReference type="ARBA" id="ARBA00004567"/>
    </source>
</evidence>
<evidence type="ECO:0000313" key="11">
    <source>
        <dbReference type="EMBL" id="KAJ8299031.1"/>
    </source>
</evidence>
<comment type="caution">
    <text evidence="11">The sequence shown here is derived from an EMBL/GenBank/DDBJ whole genome shotgun (WGS) entry which is preliminary data.</text>
</comment>
<proteinExistence type="inferred from homology"/>
<evidence type="ECO:0000259" key="10">
    <source>
        <dbReference type="Pfam" id="PF05064"/>
    </source>
</evidence>
<keyword evidence="7" id="KW-0906">Nuclear pore complex</keyword>
<name>A0ABQ9E0M7_TEGGR</name>
<keyword evidence="8" id="KW-0539">Nucleus</keyword>
<accession>A0ABQ9E0M7</accession>
<feature type="coiled-coil region" evidence="9">
    <location>
        <begin position="105"/>
        <end position="172"/>
    </location>
</feature>
<feature type="domain" description="Nucleoporin NSP1-like C-terminal" evidence="10">
    <location>
        <begin position="100"/>
        <end position="153"/>
    </location>
</feature>
<evidence type="ECO:0000256" key="5">
    <source>
        <dbReference type="ARBA" id="ARBA00022927"/>
    </source>
</evidence>
<evidence type="ECO:0000313" key="12">
    <source>
        <dbReference type="Proteomes" id="UP001217089"/>
    </source>
</evidence>
<organism evidence="11 12">
    <name type="scientific">Tegillarca granosa</name>
    <name type="common">Malaysian cockle</name>
    <name type="synonym">Anadara granosa</name>
    <dbReference type="NCBI Taxonomy" id="220873"/>
    <lineage>
        <taxon>Eukaryota</taxon>
        <taxon>Metazoa</taxon>
        <taxon>Spiralia</taxon>
        <taxon>Lophotrochozoa</taxon>
        <taxon>Mollusca</taxon>
        <taxon>Bivalvia</taxon>
        <taxon>Autobranchia</taxon>
        <taxon>Pteriomorphia</taxon>
        <taxon>Arcoida</taxon>
        <taxon>Arcoidea</taxon>
        <taxon>Arcidae</taxon>
        <taxon>Tegillarca</taxon>
    </lineage>
</organism>
<dbReference type="InterPro" id="IPR026010">
    <property type="entry name" value="NSP1/NUP62"/>
</dbReference>
<keyword evidence="4" id="KW-0509">mRNA transport</keyword>
<dbReference type="Proteomes" id="UP001217089">
    <property type="component" value="Unassembled WGS sequence"/>
</dbReference>
<keyword evidence="6" id="KW-0811">Translocation</keyword>
<dbReference type="PANTHER" id="PTHR12084:SF0">
    <property type="entry name" value="NUCLEAR PORE GLYCOPROTEIN P62"/>
    <property type="match status" value="1"/>
</dbReference>
<dbReference type="InterPro" id="IPR007758">
    <property type="entry name" value="Nucleoporin_NSP1_C"/>
</dbReference>
<evidence type="ECO:0000256" key="2">
    <source>
        <dbReference type="ARBA" id="ARBA00005911"/>
    </source>
</evidence>
<sequence>MTPLIIQISFGLFADSYSQISKGTAAPNTGSGGFSFGTTPTVTGVQAIKPIQPTTGTTATVGGSTGFNFDTKPSTTTTSVAAAPTTGFSFNTASTQRATASTSGLQQAQITYQQLEENINKWMTDLEKQERDFLQQATQVNAWDRLLVENGEKKLDHELDFIKSQQKELEELLVPLEKSVEQQTNNFQHHADLERDNTFNK</sequence>
<dbReference type="Pfam" id="PF05064">
    <property type="entry name" value="Nsp1_C"/>
    <property type="match status" value="1"/>
</dbReference>
<comment type="subcellular location">
    <subcellularLocation>
        <location evidence="1">Nucleus</location>
        <location evidence="1">Nuclear pore complex</location>
    </subcellularLocation>
</comment>
<dbReference type="Gene3D" id="1.20.5.170">
    <property type="match status" value="1"/>
</dbReference>
<evidence type="ECO:0000256" key="6">
    <source>
        <dbReference type="ARBA" id="ARBA00023010"/>
    </source>
</evidence>